<feature type="domain" description="N-acetyltransferase" evidence="3">
    <location>
        <begin position="2"/>
        <end position="159"/>
    </location>
</feature>
<proteinExistence type="predicted"/>
<evidence type="ECO:0000313" key="4">
    <source>
        <dbReference type="EMBL" id="UOQ44390.1"/>
    </source>
</evidence>
<evidence type="ECO:0000256" key="1">
    <source>
        <dbReference type="ARBA" id="ARBA00022679"/>
    </source>
</evidence>
<keyword evidence="2" id="KW-0012">Acyltransferase</keyword>
<dbReference type="PANTHER" id="PTHR43877">
    <property type="entry name" value="AMINOALKYLPHOSPHONATE N-ACETYLTRANSFERASE-RELATED-RELATED"/>
    <property type="match status" value="1"/>
</dbReference>
<evidence type="ECO:0000259" key="3">
    <source>
        <dbReference type="PROSITE" id="PS51186"/>
    </source>
</evidence>
<dbReference type="InterPro" id="IPR050832">
    <property type="entry name" value="Bact_Acetyltransf"/>
</dbReference>
<accession>A0ABY4EK88</accession>
<dbReference type="PANTHER" id="PTHR43877:SF1">
    <property type="entry name" value="ACETYLTRANSFERASE"/>
    <property type="match status" value="1"/>
</dbReference>
<dbReference type="Gene3D" id="3.40.630.30">
    <property type="match status" value="1"/>
</dbReference>
<evidence type="ECO:0000256" key="2">
    <source>
        <dbReference type="ARBA" id="ARBA00023315"/>
    </source>
</evidence>
<keyword evidence="5" id="KW-1185">Reference proteome</keyword>
<gene>
    <name evidence="4" type="ORF">MUN89_21630</name>
</gene>
<name>A0ABY4EK88_9BACI</name>
<dbReference type="Proteomes" id="UP000831787">
    <property type="component" value="Chromosome"/>
</dbReference>
<keyword evidence="1" id="KW-0808">Transferase</keyword>
<dbReference type="InterPro" id="IPR016181">
    <property type="entry name" value="Acyl_CoA_acyltransferase"/>
</dbReference>
<protein>
    <submittedName>
        <fullName evidence="4">GNAT family N-acetyltransferase</fullName>
    </submittedName>
</protein>
<dbReference type="EMBL" id="CP095073">
    <property type="protein sequence ID" value="UOQ44390.1"/>
    <property type="molecule type" value="Genomic_DNA"/>
</dbReference>
<dbReference type="CDD" id="cd04301">
    <property type="entry name" value="NAT_SF"/>
    <property type="match status" value="1"/>
</dbReference>
<reference evidence="4 5" key="1">
    <citation type="submission" date="2022-04" db="EMBL/GenBank/DDBJ databases">
        <title>Halobacillus sp. isolated from saltern.</title>
        <authorList>
            <person name="Won M."/>
            <person name="Lee C.-M."/>
            <person name="Woen H.-Y."/>
            <person name="Kwon S.-W."/>
        </authorList>
    </citation>
    <scope>NUCLEOTIDE SEQUENCE [LARGE SCALE GENOMIC DNA]</scope>
    <source>
        <strain evidence="4 5">SSBR10-3</strain>
    </source>
</reference>
<dbReference type="Pfam" id="PF00583">
    <property type="entry name" value="Acetyltransf_1"/>
    <property type="match status" value="1"/>
</dbReference>
<dbReference type="PROSITE" id="PS51186">
    <property type="entry name" value="GNAT"/>
    <property type="match status" value="1"/>
</dbReference>
<dbReference type="InterPro" id="IPR000182">
    <property type="entry name" value="GNAT_dom"/>
</dbReference>
<dbReference type="SUPFAM" id="SSF55729">
    <property type="entry name" value="Acyl-CoA N-acyltransferases (Nat)"/>
    <property type="match status" value="1"/>
</dbReference>
<organism evidence="4 5">
    <name type="scientific">Halobacillus salinarum</name>
    <dbReference type="NCBI Taxonomy" id="2932257"/>
    <lineage>
        <taxon>Bacteria</taxon>
        <taxon>Bacillati</taxon>
        <taxon>Bacillota</taxon>
        <taxon>Bacilli</taxon>
        <taxon>Bacillales</taxon>
        <taxon>Bacillaceae</taxon>
        <taxon>Halobacillus</taxon>
    </lineage>
</organism>
<dbReference type="RefSeq" id="WP_244710310.1">
    <property type="nucleotide sequence ID" value="NZ_CP095073.1"/>
</dbReference>
<sequence length="159" mass="18434">MLTVRKPMNKDLIHFTRYAIEFERAVSRNGKKEDRTPNRLRLRKEWAADQLIAEQRDQSLLFAEHHGQMAGYVLGCIVTNDKQQTVGRINEIFVEEFFRREGIGTKLCKEIEKWMNTQGADRMEVTLPEGSEGLANFFHSLGFVKQENNHFFQKETGGG</sequence>
<evidence type="ECO:0000313" key="5">
    <source>
        <dbReference type="Proteomes" id="UP000831787"/>
    </source>
</evidence>